<keyword evidence="3" id="KW-1185">Reference proteome</keyword>
<evidence type="ECO:0000259" key="1">
    <source>
        <dbReference type="Pfam" id="PF03478"/>
    </source>
</evidence>
<dbReference type="EMBL" id="JAMRDG010000002">
    <property type="protein sequence ID" value="KAJ3688050.1"/>
    <property type="molecule type" value="Genomic_DNA"/>
</dbReference>
<reference evidence="2 3" key="1">
    <citation type="journal article" date="2022" name="Cell">
        <title>Repeat-based holocentromeres influence genome architecture and karyotype evolution.</title>
        <authorList>
            <person name="Hofstatter P.G."/>
            <person name="Thangavel G."/>
            <person name="Lux T."/>
            <person name="Neumann P."/>
            <person name="Vondrak T."/>
            <person name="Novak P."/>
            <person name="Zhang M."/>
            <person name="Costa L."/>
            <person name="Castellani M."/>
            <person name="Scott A."/>
            <person name="Toegelov H."/>
            <person name="Fuchs J."/>
            <person name="Mata-Sucre Y."/>
            <person name="Dias Y."/>
            <person name="Vanzela A.L.L."/>
            <person name="Huettel B."/>
            <person name="Almeida C.C.S."/>
            <person name="Simkova H."/>
            <person name="Souza G."/>
            <person name="Pedrosa-Harand A."/>
            <person name="Macas J."/>
            <person name="Mayer K.F.X."/>
            <person name="Houben A."/>
            <person name="Marques A."/>
        </authorList>
    </citation>
    <scope>NUCLEOTIDE SEQUENCE [LARGE SCALE GENOMIC DNA]</scope>
    <source>
        <strain evidence="2">RhyTen1mFocal</strain>
    </source>
</reference>
<dbReference type="Proteomes" id="UP001210211">
    <property type="component" value="Unassembled WGS sequence"/>
</dbReference>
<gene>
    <name evidence="2" type="ORF">LUZ61_017214</name>
</gene>
<proteinExistence type="predicted"/>
<dbReference type="Pfam" id="PF03478">
    <property type="entry name" value="Beta-prop_KIB1-4"/>
    <property type="match status" value="1"/>
</dbReference>
<evidence type="ECO:0000313" key="3">
    <source>
        <dbReference type="Proteomes" id="UP001210211"/>
    </source>
</evidence>
<protein>
    <recommendedName>
        <fullName evidence="1">KIB1-4 beta-propeller domain-containing protein</fullName>
    </recommendedName>
</protein>
<dbReference type="InterPro" id="IPR005174">
    <property type="entry name" value="KIB1-4_b-propeller"/>
</dbReference>
<comment type="caution">
    <text evidence="2">The sequence shown here is derived from an EMBL/GenBank/DDBJ whole genome shotgun (WGS) entry which is preliminary data.</text>
</comment>
<sequence>MLLQPQAQDSEVCYFYSIVKGKVHKIHVPELNKKWIIGSWRGWLATIDYHDVNQIGLLNPITKAQINLPPLSTLPEPITCSLNVQKIVVVSPNKVDVQSNCVIVALITEAGVLHICKIGDDKWEKIYPSMHCIMDVIEFKGLLHAVDDSGNLFVVQTSPFTKLTPVAVNLNCHGDRLYLVESSGDLLLVSRNLDNAENTQYMRTTNFNVYSMPENKIFALDNLDCEHNGRVLFICYWHFKNTISQNDQFLEGIFSTQSKSLV</sequence>
<dbReference type="AlphaFoldDB" id="A0AAD6EKS5"/>
<dbReference type="PANTHER" id="PTHR44259">
    <property type="entry name" value="OS07G0183000 PROTEIN-RELATED"/>
    <property type="match status" value="1"/>
</dbReference>
<accession>A0AAD6EKS5</accession>
<dbReference type="InterPro" id="IPR050942">
    <property type="entry name" value="F-box_BR-signaling"/>
</dbReference>
<organism evidence="2 3">
    <name type="scientific">Rhynchospora tenuis</name>
    <dbReference type="NCBI Taxonomy" id="198213"/>
    <lineage>
        <taxon>Eukaryota</taxon>
        <taxon>Viridiplantae</taxon>
        <taxon>Streptophyta</taxon>
        <taxon>Embryophyta</taxon>
        <taxon>Tracheophyta</taxon>
        <taxon>Spermatophyta</taxon>
        <taxon>Magnoliopsida</taxon>
        <taxon>Liliopsida</taxon>
        <taxon>Poales</taxon>
        <taxon>Cyperaceae</taxon>
        <taxon>Cyperoideae</taxon>
        <taxon>Rhynchosporeae</taxon>
        <taxon>Rhynchospora</taxon>
    </lineage>
</organism>
<name>A0AAD6EKS5_9POAL</name>
<evidence type="ECO:0000313" key="2">
    <source>
        <dbReference type="EMBL" id="KAJ3688050.1"/>
    </source>
</evidence>
<dbReference type="PANTHER" id="PTHR44259:SF87">
    <property type="entry name" value="F-BOX DOMAIN-CONTAINING PROTEIN"/>
    <property type="match status" value="1"/>
</dbReference>
<feature type="domain" description="KIB1-4 beta-propeller" evidence="1">
    <location>
        <begin position="15"/>
        <end position="216"/>
    </location>
</feature>